<dbReference type="GO" id="GO:0016075">
    <property type="term" value="P:rRNA catabolic process"/>
    <property type="evidence" value="ECO:0007669"/>
    <property type="project" value="TreeGrafter"/>
</dbReference>
<dbReference type="GO" id="GO:0034475">
    <property type="term" value="P:U4 snRNA 3'-end processing"/>
    <property type="evidence" value="ECO:0007669"/>
    <property type="project" value="TreeGrafter"/>
</dbReference>
<name>A0A9P8KZT9_9PEZI</name>
<dbReference type="GO" id="GO:0071028">
    <property type="term" value="P:nuclear mRNA surveillance"/>
    <property type="evidence" value="ECO:0007669"/>
    <property type="project" value="TreeGrafter"/>
</dbReference>
<sequence length="426" mass="46477">MCHRRVVESNQNPDFPNQYLPQREQRQHRGDERANSSPAATMPPPLTHPLFSPPELSYTHTSLLLQPPIRPDARTPTQFRPIIAETNILPGTNGSARICFPDGNEAVVGVKAEVERSAGVIGSLLRKGGRGEGGGGDDNEEEGRKGVGENAWVELTIEIPGLRDDDALPVFLAAMLNEALLASGDLVDRLWINQRWHWKLYIDILLLSPPLSYPIPLLSLTTHLALLSARLPRLISEADEDPLFDNDWEASIHLYPRHNKSSEPTPSKPTATKPKPREQPPVTLLVTVVGENIFFDPSLEEIAVADLLLAVSISETIDDSEPPPEPKPTTTKPPRNIRLLSLRTIDPPARLTPPGVPDALNTAVTQAETPKNKAATTDADVDYSGVWVPPKGGSKRKLIGRIIQMVIEHGGVGEEVLEGLEGVDVG</sequence>
<feature type="region of interest" description="Disordered" evidence="7">
    <location>
        <begin position="1"/>
        <end position="55"/>
    </location>
</feature>
<dbReference type="InterPro" id="IPR020568">
    <property type="entry name" value="Ribosomal_Su5_D2-typ_SF"/>
</dbReference>
<accession>A0A9P8KZT9</accession>
<dbReference type="GO" id="GO:0000467">
    <property type="term" value="P:exonucleolytic trimming to generate mature 3'-end of 5.8S rRNA from tricistronic rRNA transcript (SSU-rRNA, 5.8S rRNA, LSU-rRNA)"/>
    <property type="evidence" value="ECO:0007669"/>
    <property type="project" value="TreeGrafter"/>
</dbReference>
<dbReference type="PANTHER" id="PTHR11097:SF8">
    <property type="entry name" value="EXOSOME COMPLEX COMPONENT RRP42"/>
    <property type="match status" value="1"/>
</dbReference>
<evidence type="ECO:0000313" key="9">
    <source>
        <dbReference type="Proteomes" id="UP000698800"/>
    </source>
</evidence>
<evidence type="ECO:0000256" key="6">
    <source>
        <dbReference type="ARBA" id="ARBA00042523"/>
    </source>
</evidence>
<comment type="caution">
    <text evidence="8">The sequence shown here is derived from an EMBL/GenBank/DDBJ whole genome shotgun (WGS) entry which is preliminary data.</text>
</comment>
<keyword evidence="5" id="KW-0271">Exosome</keyword>
<evidence type="ECO:0000313" key="8">
    <source>
        <dbReference type="EMBL" id="KAH0543896.1"/>
    </source>
</evidence>
<protein>
    <recommendedName>
        <fullName evidence="6">Ribosomal RNA-processing protein 42</fullName>
    </recommendedName>
</protein>
<dbReference type="GO" id="GO:0034476">
    <property type="term" value="P:U5 snRNA 3'-end processing"/>
    <property type="evidence" value="ECO:0007669"/>
    <property type="project" value="TreeGrafter"/>
</dbReference>
<evidence type="ECO:0000256" key="4">
    <source>
        <dbReference type="ARBA" id="ARBA00022490"/>
    </source>
</evidence>
<dbReference type="SUPFAM" id="SSF54211">
    <property type="entry name" value="Ribosomal protein S5 domain 2-like"/>
    <property type="match status" value="1"/>
</dbReference>
<dbReference type="GO" id="GO:0005730">
    <property type="term" value="C:nucleolus"/>
    <property type="evidence" value="ECO:0007669"/>
    <property type="project" value="UniProtKB-SubCell"/>
</dbReference>
<dbReference type="GO" id="GO:0034473">
    <property type="term" value="P:U1 snRNA 3'-end processing"/>
    <property type="evidence" value="ECO:0007669"/>
    <property type="project" value="TreeGrafter"/>
</dbReference>
<reference evidence="8" key="1">
    <citation type="submission" date="2021-03" db="EMBL/GenBank/DDBJ databases">
        <title>Comparative genomics and phylogenomic investigation of the class Geoglossomycetes provide insights into ecological specialization and systematics.</title>
        <authorList>
            <person name="Melie T."/>
            <person name="Pirro S."/>
            <person name="Miller A.N."/>
            <person name="Quandt A."/>
        </authorList>
    </citation>
    <scope>NUCLEOTIDE SEQUENCE</scope>
    <source>
        <strain evidence="8">GBOQ0MN5Z8</strain>
    </source>
</reference>
<evidence type="ECO:0000256" key="3">
    <source>
        <dbReference type="ARBA" id="ARBA00006678"/>
    </source>
</evidence>
<evidence type="ECO:0000256" key="1">
    <source>
        <dbReference type="ARBA" id="ARBA00004496"/>
    </source>
</evidence>
<comment type="subcellular location">
    <subcellularLocation>
        <location evidence="1">Cytoplasm</location>
    </subcellularLocation>
    <subcellularLocation>
        <location evidence="2">Nucleus</location>
        <location evidence="2">Nucleolus</location>
    </subcellularLocation>
</comment>
<dbReference type="GO" id="GO:0035925">
    <property type="term" value="F:mRNA 3'-UTR AU-rich region binding"/>
    <property type="evidence" value="ECO:0007669"/>
    <property type="project" value="TreeGrafter"/>
</dbReference>
<dbReference type="GO" id="GO:0071035">
    <property type="term" value="P:nuclear polyadenylation-dependent rRNA catabolic process"/>
    <property type="evidence" value="ECO:0007669"/>
    <property type="project" value="TreeGrafter"/>
</dbReference>
<feature type="compositionally biased region" description="Low complexity" evidence="7">
    <location>
        <begin position="262"/>
        <end position="273"/>
    </location>
</feature>
<dbReference type="Proteomes" id="UP000698800">
    <property type="component" value="Unassembled WGS sequence"/>
</dbReference>
<organism evidence="8 9">
    <name type="scientific">Glutinoglossum americanum</name>
    <dbReference type="NCBI Taxonomy" id="1670608"/>
    <lineage>
        <taxon>Eukaryota</taxon>
        <taxon>Fungi</taxon>
        <taxon>Dikarya</taxon>
        <taxon>Ascomycota</taxon>
        <taxon>Pezizomycotina</taxon>
        <taxon>Geoglossomycetes</taxon>
        <taxon>Geoglossales</taxon>
        <taxon>Geoglossaceae</taxon>
        <taxon>Glutinoglossum</taxon>
    </lineage>
</organism>
<evidence type="ECO:0000256" key="5">
    <source>
        <dbReference type="ARBA" id="ARBA00022835"/>
    </source>
</evidence>
<dbReference type="GO" id="GO:0071038">
    <property type="term" value="P:TRAMP-dependent tRNA surveillance pathway"/>
    <property type="evidence" value="ECO:0007669"/>
    <property type="project" value="TreeGrafter"/>
</dbReference>
<dbReference type="OrthoDB" id="272245at2759"/>
<dbReference type="Gene3D" id="3.30.230.70">
    <property type="entry name" value="GHMP Kinase, N-terminal domain"/>
    <property type="match status" value="1"/>
</dbReference>
<dbReference type="AlphaFoldDB" id="A0A9P8KZT9"/>
<comment type="similarity">
    <text evidence="3">Belongs to the RNase PH family.</text>
</comment>
<proteinExistence type="inferred from homology"/>
<feature type="region of interest" description="Disordered" evidence="7">
    <location>
        <begin position="125"/>
        <end position="145"/>
    </location>
</feature>
<feature type="region of interest" description="Disordered" evidence="7">
    <location>
        <begin position="255"/>
        <end position="279"/>
    </location>
</feature>
<keyword evidence="4" id="KW-0963">Cytoplasm</keyword>
<feature type="compositionally biased region" description="Basic and acidic residues" evidence="7">
    <location>
        <begin position="23"/>
        <end position="34"/>
    </location>
</feature>
<dbReference type="GO" id="GO:0000177">
    <property type="term" value="C:cytoplasmic exosome (RNase complex)"/>
    <property type="evidence" value="ECO:0007669"/>
    <property type="project" value="TreeGrafter"/>
</dbReference>
<dbReference type="InterPro" id="IPR050590">
    <property type="entry name" value="Exosome_comp_Rrp42_subfam"/>
</dbReference>
<evidence type="ECO:0000256" key="2">
    <source>
        <dbReference type="ARBA" id="ARBA00004604"/>
    </source>
</evidence>
<dbReference type="EMBL" id="JAGHQL010000025">
    <property type="protein sequence ID" value="KAH0543896.1"/>
    <property type="molecule type" value="Genomic_DNA"/>
</dbReference>
<dbReference type="InterPro" id="IPR027408">
    <property type="entry name" value="PNPase/RNase_PH_dom_sf"/>
</dbReference>
<evidence type="ECO:0000256" key="7">
    <source>
        <dbReference type="SAM" id="MobiDB-lite"/>
    </source>
</evidence>
<dbReference type="GO" id="GO:0000176">
    <property type="term" value="C:nuclear exosome (RNase complex)"/>
    <property type="evidence" value="ECO:0007669"/>
    <property type="project" value="TreeGrafter"/>
</dbReference>
<gene>
    <name evidence="8" type="ORF">FGG08_001797</name>
</gene>
<dbReference type="PANTHER" id="PTHR11097">
    <property type="entry name" value="EXOSOME COMPLEX EXONUCLEASE RIBOSOMAL RNA PROCESSING PROTEIN"/>
    <property type="match status" value="1"/>
</dbReference>
<keyword evidence="9" id="KW-1185">Reference proteome</keyword>